<organism evidence="2 3">
    <name type="scientific">Pyronema omphalodes (strain CBS 100304)</name>
    <name type="common">Pyronema confluens</name>
    <dbReference type="NCBI Taxonomy" id="1076935"/>
    <lineage>
        <taxon>Eukaryota</taxon>
        <taxon>Fungi</taxon>
        <taxon>Dikarya</taxon>
        <taxon>Ascomycota</taxon>
        <taxon>Pezizomycotina</taxon>
        <taxon>Pezizomycetes</taxon>
        <taxon>Pezizales</taxon>
        <taxon>Pyronemataceae</taxon>
        <taxon>Pyronema</taxon>
    </lineage>
</organism>
<feature type="region of interest" description="Disordered" evidence="1">
    <location>
        <begin position="995"/>
        <end position="1165"/>
    </location>
</feature>
<feature type="compositionally biased region" description="Polar residues" evidence="1">
    <location>
        <begin position="1382"/>
        <end position="1391"/>
    </location>
</feature>
<feature type="compositionally biased region" description="Low complexity" evidence="1">
    <location>
        <begin position="175"/>
        <end position="189"/>
    </location>
</feature>
<feature type="region of interest" description="Disordered" evidence="1">
    <location>
        <begin position="482"/>
        <end position="518"/>
    </location>
</feature>
<feature type="region of interest" description="Disordered" evidence="1">
    <location>
        <begin position="81"/>
        <end position="113"/>
    </location>
</feature>
<gene>
    <name evidence="2" type="ORF">PCON_04590</name>
</gene>
<feature type="compositionally biased region" description="Low complexity" evidence="1">
    <location>
        <begin position="766"/>
        <end position="775"/>
    </location>
</feature>
<name>U4LT77_PYROM</name>
<proteinExistence type="predicted"/>
<feature type="compositionally biased region" description="Low complexity" evidence="1">
    <location>
        <begin position="1494"/>
        <end position="1504"/>
    </location>
</feature>
<feature type="region of interest" description="Disordered" evidence="1">
    <location>
        <begin position="891"/>
        <end position="955"/>
    </location>
</feature>
<evidence type="ECO:0000313" key="2">
    <source>
        <dbReference type="EMBL" id="CCX34914.1"/>
    </source>
</evidence>
<feature type="compositionally biased region" description="Polar residues" evidence="1">
    <location>
        <begin position="1"/>
        <end position="10"/>
    </location>
</feature>
<feature type="region of interest" description="Disordered" evidence="1">
    <location>
        <begin position="702"/>
        <end position="879"/>
    </location>
</feature>
<feature type="region of interest" description="Disordered" evidence="1">
    <location>
        <begin position="531"/>
        <end position="644"/>
    </location>
</feature>
<dbReference type="PANTHER" id="PTHR35711">
    <property type="entry name" value="EXPRESSED PROTEIN"/>
    <property type="match status" value="1"/>
</dbReference>
<feature type="compositionally biased region" description="Acidic residues" evidence="1">
    <location>
        <begin position="1320"/>
        <end position="1334"/>
    </location>
</feature>
<feature type="compositionally biased region" description="Polar residues" evidence="1">
    <location>
        <begin position="494"/>
        <end position="504"/>
    </location>
</feature>
<feature type="compositionally biased region" description="Acidic residues" evidence="1">
    <location>
        <begin position="830"/>
        <end position="842"/>
    </location>
</feature>
<feature type="compositionally biased region" description="Low complexity" evidence="1">
    <location>
        <begin position="1392"/>
        <end position="1404"/>
    </location>
</feature>
<feature type="compositionally biased region" description="Acidic residues" evidence="1">
    <location>
        <begin position="1463"/>
        <end position="1473"/>
    </location>
</feature>
<evidence type="ECO:0000313" key="3">
    <source>
        <dbReference type="Proteomes" id="UP000018144"/>
    </source>
</evidence>
<feature type="compositionally biased region" description="Acidic residues" evidence="1">
    <location>
        <begin position="590"/>
        <end position="601"/>
    </location>
</feature>
<accession>U4LT77</accession>
<feature type="compositionally biased region" description="Acidic residues" evidence="1">
    <location>
        <begin position="725"/>
        <end position="750"/>
    </location>
</feature>
<feature type="compositionally biased region" description="Acidic residues" evidence="1">
    <location>
        <begin position="241"/>
        <end position="265"/>
    </location>
</feature>
<feature type="compositionally biased region" description="Polar residues" evidence="1">
    <location>
        <begin position="316"/>
        <end position="336"/>
    </location>
</feature>
<protein>
    <submittedName>
        <fullName evidence="2">Uncharacterized protein</fullName>
    </submittedName>
</protein>
<dbReference type="OrthoDB" id="10687979at2759"/>
<feature type="compositionally biased region" description="Pro residues" evidence="1">
    <location>
        <begin position="271"/>
        <end position="280"/>
    </location>
</feature>
<feature type="region of interest" description="Disordered" evidence="1">
    <location>
        <begin position="1463"/>
        <end position="1505"/>
    </location>
</feature>
<feature type="compositionally biased region" description="Low complexity" evidence="1">
    <location>
        <begin position="603"/>
        <end position="620"/>
    </location>
</feature>
<feature type="compositionally biased region" description="Low complexity" evidence="1">
    <location>
        <begin position="891"/>
        <end position="908"/>
    </location>
</feature>
<feature type="compositionally biased region" description="Basic and acidic residues" evidence="1">
    <location>
        <begin position="1354"/>
        <end position="1381"/>
    </location>
</feature>
<feature type="compositionally biased region" description="Low complexity" evidence="1">
    <location>
        <begin position="1089"/>
        <end position="1105"/>
    </location>
</feature>
<feature type="compositionally biased region" description="Basic and acidic residues" evidence="1">
    <location>
        <begin position="932"/>
        <end position="945"/>
    </location>
</feature>
<feature type="region of interest" description="Disordered" evidence="1">
    <location>
        <begin position="154"/>
        <end position="289"/>
    </location>
</feature>
<dbReference type="Proteomes" id="UP000018144">
    <property type="component" value="Unassembled WGS sequence"/>
</dbReference>
<sequence length="1729" mass="186278">MSRSRSSSPDPLQDLDAPTVNDGPLRRSRSPSKRLFTPTRALLPPRNYSTSKVNILSPTKMTATSNAVLSPWRFKVVVQAERDAEGEGSPSRGGREAMRGNRGRAIGSTPPPAFMLDLDTGNGERHEVELPPFRTQRRRLQPDSIRTTTKTTKVPLKGLNSSPAGRVGNRVAKGTPARRTTPATTKTTKVPLKGMGSSPVRRVVKRTATAEDTSIGRTPRKGVVKAAVTPRRERTIPPPNIEEEEEEEGEDTLVPEDEDRAEDMVLDTPIKPTPSTPKPPQTRRKAPATTPLRPTIAATRTRRLTPAINYYEEDSNTNTSFREASTGNRQLPTRTPQYARGRGGAMLPSTTPRPMYPDHPNLNDLTSPVPMNGQETPAASRRLLNNRTPAAGRITTTPSISPPNQLPGFTPAGFPGLPESNLNTPAFHSSLFPSSLGGGMDLDLNSADDWGDGGGGMEDIPEEEAFRGLGLSSVAGTNDVRSVDSSVGMRGSSIIDSPDSQGRKGSSIGVASDGGLRSDIRDMQDMDFSYIAPNTSNKTQGKAVGNKPEPMVLGSDYVGFDGGVESDSGEDEGEDEGADEGSVNQLSAVNEEEEDDDDDVDMISIAPSIISTTRSPSRIAESMTPQPRRLIDPSSMGPQLSEVDTPQTRRFNSQFFSQPGTPVVMGQGVIRAGTAGTVGSVDGTDEDEDGGDEVDAMVMASSPPVFRNAAGRVVQRPVPMPMSPDTEEEGEEDTELAEGNEEEEEEEDEVTPIPTFASSPPILRRSQQAQPSQSQNISTPSQTPQAPLPKRTQPFEVVIYTPAKPAKTTQSTAPKSTKPTKLPPPSTKLEEEEEGENEEDNEEVRVDQRPFSNLVPGQVWDAPASASKIQAPRAPRASTLEAFSASIQASQASALGAPPSQSSTSQAQFITPNQPTDQEMPDAPQSNPINRDTPRLGKVRERSEVMSDALDVDDEMMMRGEEFGGESAGNSFQSAVSRTQMTIITPRESFAEAVTGRLQQTQEEEAEEPVLPAPAPRLSGSEIQEGRANASQAHQENDFEEISSFQFAPEAQAHQQDNDFEEISSFQFAPEESPDEEFISSFRYADGHPSSSGPTAAAVAAAKTPTPSPPPPQPQSRAATYLSRILSPFKRTPAKPPPGAPTPKRAFTSFTNSTTPTKPPPTPRRAFGTSVPLGTARSVRFAVPSSSANTSISSIGNATLAAANMSTISSIGNETMVAAHEAAEAGNVSYPNLNTTTGLNQPSYPDLNSLSTSYAHERAQNIARAREVGAITIDSIDSSNAAISAPSTIRTLRQLEGVWEMERQHVRNEAGSKAIKINDEGEDEDMENGDELDGQDASLAGDTTHFERQLATHLETERAEQEERERQEQEQRLRERKREDSVMSSITTWTGSSSESHITSSRSSPPVEADASASSATALQIAGNLETAEAEAQVEVQATTQRALEVVREVEEDMEMEDTASAEAMEAMEEDEPTREPTPQPTPGLRFKPRPLCAPRAPRAPRASSRIRRFAPRAASSTPKKLTPVVEVPVRSPTVAESADNSAIVIDSTDNSAIVIPSADNSAIVIPSGDNTENSAILIPDDNDDEAPIPEVEADTHEAAEADDILSSLAFGSSSSSSLPWTRENYRHLSAVLKSSSTNPRAAKKQYSVQIIRSAANRLLAREVVESLRLDGEGMMLLSLKDSAGVERFVRREGLRNRKWDTREVVRRAAGLRIAEVRRRVRGKGVERG</sequence>
<reference evidence="2 3" key="1">
    <citation type="journal article" date="2013" name="PLoS Genet.">
        <title>The genome and development-dependent transcriptomes of Pyronema confluens: a window into fungal evolution.</title>
        <authorList>
            <person name="Traeger S."/>
            <person name="Altegoer F."/>
            <person name="Freitag M."/>
            <person name="Gabaldon T."/>
            <person name="Kempken F."/>
            <person name="Kumar A."/>
            <person name="Marcet-Houben M."/>
            <person name="Poggeler S."/>
            <person name="Stajich J.E."/>
            <person name="Nowrousian M."/>
        </authorList>
    </citation>
    <scope>NUCLEOTIDE SEQUENCE [LARGE SCALE GENOMIC DNA]</scope>
    <source>
        <strain evidence="3">CBS 100304</strain>
        <tissue evidence="2">Vegetative mycelium</tissue>
    </source>
</reference>
<feature type="region of interest" description="Disordered" evidence="1">
    <location>
        <begin position="1310"/>
        <end position="1338"/>
    </location>
</feature>
<feature type="compositionally biased region" description="Low complexity" evidence="1">
    <location>
        <begin position="1142"/>
        <end position="1156"/>
    </location>
</feature>
<feature type="region of interest" description="Disordered" evidence="1">
    <location>
        <begin position="1"/>
        <end position="52"/>
    </location>
</feature>
<feature type="compositionally biased region" description="Acidic residues" evidence="1">
    <location>
        <begin position="567"/>
        <end position="579"/>
    </location>
</feature>
<evidence type="ECO:0000256" key="1">
    <source>
        <dbReference type="SAM" id="MobiDB-lite"/>
    </source>
</evidence>
<feature type="compositionally biased region" description="Polar residues" evidence="1">
    <location>
        <begin position="776"/>
        <end position="785"/>
    </location>
</feature>
<dbReference type="EMBL" id="HF936663">
    <property type="protein sequence ID" value="CCX34914.1"/>
    <property type="molecule type" value="Genomic_DNA"/>
</dbReference>
<feature type="region of interest" description="Disordered" evidence="1">
    <location>
        <begin position="316"/>
        <end position="343"/>
    </location>
</feature>
<feature type="compositionally biased region" description="Low complexity" evidence="1">
    <location>
        <begin position="807"/>
        <end position="820"/>
    </location>
</feature>
<feature type="region of interest" description="Disordered" evidence="1">
    <location>
        <begin position="1354"/>
        <end position="1415"/>
    </location>
</feature>
<keyword evidence="3" id="KW-1185">Reference proteome</keyword>
<dbReference type="PANTHER" id="PTHR35711:SF1">
    <property type="entry name" value="ECTODERMAL, ISOFORM F"/>
    <property type="match status" value="1"/>
</dbReference>